<protein>
    <submittedName>
        <fullName evidence="2">Uncharacterized protein</fullName>
    </submittedName>
</protein>
<dbReference type="AlphaFoldDB" id="A0A2T3HJK5"/>
<feature type="region of interest" description="Disordered" evidence="1">
    <location>
        <begin position="66"/>
        <end position="92"/>
    </location>
</feature>
<proteinExistence type="predicted"/>
<sequence>MKRSLLALTVALMPLLSCSQKKEAHRLPINKTQTAVLYDDGTWRYVNGTAAAATVRNTAARALPVTTPAPAPTYRPSSASYSGSPTCGAPTKKGGYCRRKVRGGGYCWQHS</sequence>
<accession>A0A2T3HJK5</accession>
<organism evidence="2 3">
    <name type="scientific">Pedobacter yulinensis</name>
    <dbReference type="NCBI Taxonomy" id="2126353"/>
    <lineage>
        <taxon>Bacteria</taxon>
        <taxon>Pseudomonadati</taxon>
        <taxon>Bacteroidota</taxon>
        <taxon>Sphingobacteriia</taxon>
        <taxon>Sphingobacteriales</taxon>
        <taxon>Sphingobacteriaceae</taxon>
        <taxon>Pedobacter</taxon>
    </lineage>
</organism>
<dbReference type="Proteomes" id="UP000240912">
    <property type="component" value="Unassembled WGS sequence"/>
</dbReference>
<evidence type="ECO:0000313" key="3">
    <source>
        <dbReference type="Proteomes" id="UP000240912"/>
    </source>
</evidence>
<reference evidence="2 3" key="1">
    <citation type="submission" date="2018-03" db="EMBL/GenBank/DDBJ databases">
        <authorList>
            <person name="Keele B.F."/>
        </authorList>
    </citation>
    <scope>NUCLEOTIDE SEQUENCE [LARGE SCALE GENOMIC DNA]</scope>
    <source>
        <strain evidence="2 3">YL28-9</strain>
    </source>
</reference>
<dbReference type="RefSeq" id="WP_107214832.1">
    <property type="nucleotide sequence ID" value="NZ_KZ686269.1"/>
</dbReference>
<gene>
    <name evidence="2" type="ORF">C7T94_07850</name>
</gene>
<comment type="caution">
    <text evidence="2">The sequence shown here is derived from an EMBL/GenBank/DDBJ whole genome shotgun (WGS) entry which is preliminary data.</text>
</comment>
<evidence type="ECO:0000256" key="1">
    <source>
        <dbReference type="SAM" id="MobiDB-lite"/>
    </source>
</evidence>
<keyword evidence="3" id="KW-1185">Reference proteome</keyword>
<name>A0A2T3HJK5_9SPHI</name>
<evidence type="ECO:0000313" key="2">
    <source>
        <dbReference type="EMBL" id="PST82573.1"/>
    </source>
</evidence>
<dbReference type="EMBL" id="PYLS01000005">
    <property type="protein sequence ID" value="PST82573.1"/>
    <property type="molecule type" value="Genomic_DNA"/>
</dbReference>